<comment type="caution">
    <text evidence="1">The sequence shown here is derived from an EMBL/GenBank/DDBJ whole genome shotgun (WGS) entry which is preliminary data.</text>
</comment>
<keyword evidence="2" id="KW-1185">Reference proteome</keyword>
<sequence>MESCNHDSNDIENPALPLVVSMKEELETLSPISSVCCIYGVSERLRLANERAHTPQVVSIGPLHHGKESLKAMEEHKKRYLRDFLRRTNLSLENYIDIIKSKEARLRSSYAEPIEFGSDEFVKMVHVDAAFVVELPFFVLEDLLATVASGDSKRLSITELSLKFFIGLLDFDGEFANLESMIHVLEANLKTLTIPSVSELIQSGVRIKPGSKDVDLFVKHGIVESKLGDSVELFVKNSIPTTAPLGTLGRQT</sequence>
<proteinExistence type="predicted"/>
<organism evidence="1 2">
    <name type="scientific">Ficus carica</name>
    <name type="common">Common fig</name>
    <dbReference type="NCBI Taxonomy" id="3494"/>
    <lineage>
        <taxon>Eukaryota</taxon>
        <taxon>Viridiplantae</taxon>
        <taxon>Streptophyta</taxon>
        <taxon>Embryophyta</taxon>
        <taxon>Tracheophyta</taxon>
        <taxon>Spermatophyta</taxon>
        <taxon>Magnoliopsida</taxon>
        <taxon>eudicotyledons</taxon>
        <taxon>Gunneridae</taxon>
        <taxon>Pentapetalae</taxon>
        <taxon>rosids</taxon>
        <taxon>fabids</taxon>
        <taxon>Rosales</taxon>
        <taxon>Moraceae</taxon>
        <taxon>Ficeae</taxon>
        <taxon>Ficus</taxon>
    </lineage>
</organism>
<dbReference type="EMBL" id="BTGU01000020">
    <property type="protein sequence ID" value="GMN45168.1"/>
    <property type="molecule type" value="Genomic_DNA"/>
</dbReference>
<evidence type="ECO:0000313" key="2">
    <source>
        <dbReference type="Proteomes" id="UP001187192"/>
    </source>
</evidence>
<reference evidence="1" key="1">
    <citation type="submission" date="2023-07" db="EMBL/GenBank/DDBJ databases">
        <title>draft genome sequence of fig (Ficus carica).</title>
        <authorList>
            <person name="Takahashi T."/>
            <person name="Nishimura K."/>
        </authorList>
    </citation>
    <scope>NUCLEOTIDE SEQUENCE</scope>
</reference>
<dbReference type="Pfam" id="PF03140">
    <property type="entry name" value="DUF247"/>
    <property type="match status" value="1"/>
</dbReference>
<dbReference type="PANTHER" id="PTHR31170:SF17">
    <property type="match status" value="1"/>
</dbReference>
<protein>
    <submittedName>
        <fullName evidence="1">Uncharacterized protein</fullName>
    </submittedName>
</protein>
<evidence type="ECO:0000313" key="1">
    <source>
        <dbReference type="EMBL" id="GMN45168.1"/>
    </source>
</evidence>
<dbReference type="AlphaFoldDB" id="A0AA87ZZD3"/>
<name>A0AA87ZZD3_FICCA</name>
<accession>A0AA87ZZD3</accession>
<gene>
    <name evidence="1" type="ORF">TIFTF001_014351</name>
</gene>
<dbReference type="Proteomes" id="UP001187192">
    <property type="component" value="Unassembled WGS sequence"/>
</dbReference>
<dbReference type="PANTHER" id="PTHR31170">
    <property type="entry name" value="BNAC04G53230D PROTEIN"/>
    <property type="match status" value="1"/>
</dbReference>
<dbReference type="InterPro" id="IPR004158">
    <property type="entry name" value="DUF247_pln"/>
</dbReference>